<evidence type="ECO:0000256" key="1">
    <source>
        <dbReference type="SAM" id="MobiDB-lite"/>
    </source>
</evidence>
<evidence type="ECO:0000313" key="3">
    <source>
        <dbReference type="Proteomes" id="UP000515908"/>
    </source>
</evidence>
<organism evidence="2 3">
    <name type="scientific">Angomonas deanei</name>
    <dbReference type="NCBI Taxonomy" id="59799"/>
    <lineage>
        <taxon>Eukaryota</taxon>
        <taxon>Discoba</taxon>
        <taxon>Euglenozoa</taxon>
        <taxon>Kinetoplastea</taxon>
        <taxon>Metakinetoplastina</taxon>
        <taxon>Trypanosomatida</taxon>
        <taxon>Trypanosomatidae</taxon>
        <taxon>Strigomonadinae</taxon>
        <taxon>Angomonas</taxon>
    </lineage>
</organism>
<protein>
    <submittedName>
        <fullName evidence="2">Uncharacterized protein</fullName>
    </submittedName>
</protein>
<feature type="region of interest" description="Disordered" evidence="1">
    <location>
        <begin position="60"/>
        <end position="88"/>
    </location>
</feature>
<sequence>MDSVVSAGSQQSSTSNKSGKSVKFVLRFGSLEDVEECKQFLLSTVRDAKVEKKEVFDFHGLSPLPTPAASPMIPPGESTTVSVDTTQK</sequence>
<proteinExistence type="predicted"/>
<accession>A0A7G2C1K1</accession>
<name>A0A7G2C1K1_9TRYP</name>
<dbReference type="AlphaFoldDB" id="A0A7G2C1K1"/>
<dbReference type="EMBL" id="LR877146">
    <property type="protein sequence ID" value="CAD2213539.1"/>
    <property type="molecule type" value="Genomic_DNA"/>
</dbReference>
<dbReference type="Proteomes" id="UP000515908">
    <property type="component" value="Chromosome 02"/>
</dbReference>
<keyword evidence="3" id="KW-1185">Reference proteome</keyword>
<evidence type="ECO:0000313" key="2">
    <source>
        <dbReference type="EMBL" id="CAD2213539.1"/>
    </source>
</evidence>
<dbReference type="VEuPathDB" id="TriTrypDB:ADEAN_000098200"/>
<reference evidence="2 3" key="1">
    <citation type="submission" date="2020-08" db="EMBL/GenBank/DDBJ databases">
        <authorList>
            <person name="Newling K."/>
            <person name="Davey J."/>
            <person name="Forrester S."/>
        </authorList>
    </citation>
    <scope>NUCLEOTIDE SEQUENCE [LARGE SCALE GENOMIC DNA]</scope>
    <source>
        <strain evidence="3">Crithidia deanei Carvalho (ATCC PRA-265)</strain>
    </source>
</reference>
<feature type="compositionally biased region" description="Polar residues" evidence="1">
    <location>
        <begin position="77"/>
        <end position="88"/>
    </location>
</feature>
<gene>
    <name evidence="2" type="ORF">ADEAN_000098200</name>
</gene>
<feature type="compositionally biased region" description="Pro residues" evidence="1">
    <location>
        <begin position="64"/>
        <end position="74"/>
    </location>
</feature>